<dbReference type="SMART" id="SM00495">
    <property type="entry name" value="ChtBD3"/>
    <property type="match status" value="2"/>
</dbReference>
<dbReference type="Pfam" id="PF07504">
    <property type="entry name" value="FTP"/>
    <property type="match status" value="1"/>
</dbReference>
<evidence type="ECO:0000256" key="4">
    <source>
        <dbReference type="ARBA" id="ARBA00022729"/>
    </source>
</evidence>
<feature type="domain" description="Chitin-binding type-3" evidence="11">
    <location>
        <begin position="620"/>
        <end position="666"/>
    </location>
</feature>
<evidence type="ECO:0000256" key="5">
    <source>
        <dbReference type="ARBA" id="ARBA00022801"/>
    </source>
</evidence>
<comment type="caution">
    <text evidence="12">The sequence shown here is derived from an EMBL/GenBank/DDBJ whole genome shotgun (WGS) entry which is preliminary data.</text>
</comment>
<dbReference type="GO" id="GO:0046872">
    <property type="term" value="F:metal ion binding"/>
    <property type="evidence" value="ECO:0007669"/>
    <property type="project" value="UniProtKB-KW"/>
</dbReference>
<keyword evidence="6" id="KW-0862">Zinc</keyword>
<feature type="chain" id="PRO_5024305146" evidence="10">
    <location>
        <begin position="28"/>
        <end position="924"/>
    </location>
</feature>
<evidence type="ECO:0000256" key="2">
    <source>
        <dbReference type="ARBA" id="ARBA00022670"/>
    </source>
</evidence>
<dbReference type="InterPro" id="IPR011096">
    <property type="entry name" value="FTP_domain"/>
</dbReference>
<evidence type="ECO:0000256" key="3">
    <source>
        <dbReference type="ARBA" id="ARBA00022723"/>
    </source>
</evidence>
<dbReference type="CDD" id="cd09597">
    <property type="entry name" value="M4_TLP"/>
    <property type="match status" value="1"/>
</dbReference>
<evidence type="ECO:0000256" key="9">
    <source>
        <dbReference type="PIRSR" id="PIRSR623612-1"/>
    </source>
</evidence>
<dbReference type="InterPro" id="IPR027268">
    <property type="entry name" value="Peptidase_M4/M1_CTD_sf"/>
</dbReference>
<proteinExistence type="inferred from homology"/>
<dbReference type="InterPro" id="IPR013783">
    <property type="entry name" value="Ig-like_fold"/>
</dbReference>
<dbReference type="InterPro" id="IPR013856">
    <property type="entry name" value="Peptidase_M4_domain"/>
</dbReference>
<dbReference type="AlphaFoldDB" id="A0A5R9Q152"/>
<dbReference type="GO" id="GO:0004222">
    <property type="term" value="F:metalloendopeptidase activity"/>
    <property type="evidence" value="ECO:0007669"/>
    <property type="project" value="InterPro"/>
</dbReference>
<dbReference type="Pfam" id="PF01447">
    <property type="entry name" value="Peptidase_M4"/>
    <property type="match status" value="1"/>
</dbReference>
<feature type="active site" evidence="9">
    <location>
        <position position="356"/>
    </location>
</feature>
<dbReference type="PRINTS" id="PR00730">
    <property type="entry name" value="THERMOLYSIN"/>
</dbReference>
<evidence type="ECO:0000256" key="8">
    <source>
        <dbReference type="ARBA" id="ARBA00023145"/>
    </source>
</evidence>
<dbReference type="Gene3D" id="2.60.40.10">
    <property type="entry name" value="Immunoglobulins"/>
    <property type="match status" value="3"/>
</dbReference>
<dbReference type="Gene3D" id="3.10.450.490">
    <property type="match status" value="1"/>
</dbReference>
<feature type="active site" description="Proton donor" evidence="9">
    <location>
        <position position="444"/>
    </location>
</feature>
<keyword evidence="2" id="KW-0645">Protease</keyword>
<dbReference type="CDD" id="cd12215">
    <property type="entry name" value="ChiC_BD"/>
    <property type="match status" value="2"/>
</dbReference>
<dbReference type="InterPro" id="IPR023612">
    <property type="entry name" value="Peptidase_M4"/>
</dbReference>
<dbReference type="Pfam" id="PF17957">
    <property type="entry name" value="Big_7"/>
    <property type="match status" value="3"/>
</dbReference>
<dbReference type="OrthoDB" id="5378341at2"/>
<keyword evidence="3" id="KW-0479">Metal-binding</keyword>
<dbReference type="GO" id="GO:0030246">
    <property type="term" value="F:carbohydrate binding"/>
    <property type="evidence" value="ECO:0007669"/>
    <property type="project" value="InterPro"/>
</dbReference>
<reference evidence="12 13" key="1">
    <citation type="submission" date="2018-01" db="EMBL/GenBank/DDBJ databases">
        <title>Co-occurrence of chitin degradation, pigmentation and bioactivity in marine Pseudoalteromonas.</title>
        <authorList>
            <person name="Paulsen S."/>
            <person name="Gram L."/>
            <person name="Machado H."/>
        </authorList>
    </citation>
    <scope>NUCLEOTIDE SEQUENCE [LARGE SCALE GENOMIC DNA]</scope>
    <source>
        <strain evidence="12 13">S3663</strain>
    </source>
</reference>
<dbReference type="SUPFAM" id="SSF55486">
    <property type="entry name" value="Metalloproteases ('zincins'), catalytic domain"/>
    <property type="match status" value="1"/>
</dbReference>
<feature type="signal peptide" evidence="10">
    <location>
        <begin position="1"/>
        <end position="27"/>
    </location>
</feature>
<dbReference type="PANTHER" id="PTHR33794:SF1">
    <property type="entry name" value="BACILLOLYSIN"/>
    <property type="match status" value="1"/>
</dbReference>
<keyword evidence="4 10" id="KW-0732">Signal</keyword>
<dbReference type="GO" id="GO:0004553">
    <property type="term" value="F:hydrolase activity, hydrolyzing O-glycosyl compounds"/>
    <property type="evidence" value="ECO:0007669"/>
    <property type="project" value="InterPro"/>
</dbReference>
<dbReference type="PANTHER" id="PTHR33794">
    <property type="entry name" value="BACILLOLYSIN"/>
    <property type="match status" value="1"/>
</dbReference>
<dbReference type="Gene3D" id="2.10.10.20">
    <property type="entry name" value="Carbohydrate-binding module superfamily 5/12"/>
    <property type="match status" value="2"/>
</dbReference>
<evidence type="ECO:0000313" key="13">
    <source>
        <dbReference type="Proteomes" id="UP000309186"/>
    </source>
</evidence>
<dbReference type="SUPFAM" id="SSF51055">
    <property type="entry name" value="Carbohydrate binding domain"/>
    <property type="match status" value="2"/>
</dbReference>
<dbReference type="Gene3D" id="3.10.170.10">
    <property type="match status" value="1"/>
</dbReference>
<dbReference type="Pfam" id="PF02839">
    <property type="entry name" value="CBM_5_12"/>
    <property type="match status" value="1"/>
</dbReference>
<protein>
    <submittedName>
        <fullName evidence="12">Peptidase M4</fullName>
    </submittedName>
</protein>
<keyword evidence="7" id="KW-0482">Metalloprotease</keyword>
<dbReference type="GO" id="GO:0005975">
    <property type="term" value="P:carbohydrate metabolic process"/>
    <property type="evidence" value="ECO:0007669"/>
    <property type="project" value="InterPro"/>
</dbReference>
<evidence type="ECO:0000256" key="6">
    <source>
        <dbReference type="ARBA" id="ARBA00022833"/>
    </source>
</evidence>
<accession>A0A5R9Q152</accession>
<dbReference type="GO" id="GO:0005576">
    <property type="term" value="C:extracellular region"/>
    <property type="evidence" value="ECO:0007669"/>
    <property type="project" value="InterPro"/>
</dbReference>
<dbReference type="InterPro" id="IPR036573">
    <property type="entry name" value="CBM_sf_5/12"/>
</dbReference>
<name>A0A5R9Q152_9GAMM</name>
<dbReference type="Pfam" id="PF02868">
    <property type="entry name" value="Peptidase_M4_C"/>
    <property type="match status" value="1"/>
</dbReference>
<keyword evidence="8" id="KW-0865">Zymogen</keyword>
<evidence type="ECO:0000256" key="10">
    <source>
        <dbReference type="SAM" id="SignalP"/>
    </source>
</evidence>
<dbReference type="EMBL" id="PPSW01000019">
    <property type="protein sequence ID" value="TLX46665.1"/>
    <property type="molecule type" value="Genomic_DNA"/>
</dbReference>
<organism evidence="12 13">
    <name type="scientific">Pseudoalteromonas phenolica</name>
    <dbReference type="NCBI Taxonomy" id="161398"/>
    <lineage>
        <taxon>Bacteria</taxon>
        <taxon>Pseudomonadati</taxon>
        <taxon>Pseudomonadota</taxon>
        <taxon>Gammaproteobacteria</taxon>
        <taxon>Alteromonadales</taxon>
        <taxon>Pseudoalteromonadaceae</taxon>
        <taxon>Pseudoalteromonas</taxon>
    </lineage>
</organism>
<dbReference type="InterPro" id="IPR003610">
    <property type="entry name" value="CBM5/12"/>
</dbReference>
<dbReference type="InterPro" id="IPR050728">
    <property type="entry name" value="Zinc_Metalloprotease_M4"/>
</dbReference>
<evidence type="ECO:0000256" key="7">
    <source>
        <dbReference type="ARBA" id="ARBA00023049"/>
    </source>
</evidence>
<evidence type="ECO:0000313" key="12">
    <source>
        <dbReference type="EMBL" id="TLX46665.1"/>
    </source>
</evidence>
<dbReference type="InterPro" id="IPR001570">
    <property type="entry name" value="Peptidase_M4_C_domain"/>
</dbReference>
<dbReference type="Proteomes" id="UP000309186">
    <property type="component" value="Unassembled WGS sequence"/>
</dbReference>
<gene>
    <name evidence="12" type="ORF">C1E24_12425</name>
</gene>
<dbReference type="Gene3D" id="3.10.450.40">
    <property type="match status" value="1"/>
</dbReference>
<comment type="similarity">
    <text evidence="1">Belongs to the peptidase M4 family.</text>
</comment>
<sequence length="924" mass="100855">MLKMSKVAFFVAASIGASALTSVTAMASEPVSLHDNKQLQNSLKSQLSQNDSFFRVASSSSQSDFEFRTHTKSADGKHLRRSQYYKGVRVYGGEIVTHHEEKNVFSAWFQTEGEIKSISGSVITKPSIDTVIPSIDADKAIAFAKEQIKALISSSDEQAELIIFPHNGELKLAYLVSILAETQDAPTRPEFTIDAHSGAVLNRIETLHHTRVGSGPGGNEKIGLHHYGTDNPHFHAKELGNGQCEMSHTDIRVIDMEHGTTNTETFQFPCYENTHKSVNGAYSPLNDAMYYGQATIDLFKDWFDSRALTGDLVMRIHYREDYLNAFWNGKEVTFGDGDLANYGVYPFTSLGVVAHEIGHGVTHQNSKLVYSNMSGGVNEAFSDMTSEALECYMNQKPDGSCEVDWLIGASIFKNRTALRYMANPEKDGHSIGHADKFKPGMGVHSSSGVFNKAFYLLANTPDWGVKKAYEVMYNANKNFWVYNGNFESLACGVTASAKDLGYDIKAIGEAFKQVGVFACTENKAPTITLTSPKVNARFIVGTDVTITADAKDDYGRVEKVEFFVNGQLHTTDTQAPFETKFTSNNTGQFVVAARATDNDGAKADAQTVSFTLIDPSQCNTAPWQGGRVYTSGQKVSFDGFEYEAKWWNRDQNPGSNSGSWGVWKKGLECGGVTDKPNQAPSVQFISPLNNTEVEQGQSVNFNLDAKDSDGEIKLVEVTINGQLLTRLNSAPYQFNWKADEAGSYRFSAIAKDDKGATTTAKAVTVVVNESKAPTPTAPEVTLLSPSKGQNVKLGERLSLTVSANDKDGDLKQVAYFVNGKQVSVSTQAPYAASFTANQLGNVSIYAVATDATGLSTQSKANTINVVDSSSDCAVAEWSNNKVYTAGNKASLNGELYEAKWWTRGQNPSQYSSQWAVWKKLGACN</sequence>
<dbReference type="GO" id="GO:0006508">
    <property type="term" value="P:proteolysis"/>
    <property type="evidence" value="ECO:0007669"/>
    <property type="project" value="UniProtKB-KW"/>
</dbReference>
<feature type="domain" description="Chitin-binding type-3" evidence="11">
    <location>
        <begin position="874"/>
        <end position="920"/>
    </location>
</feature>
<evidence type="ECO:0000259" key="11">
    <source>
        <dbReference type="SMART" id="SM00495"/>
    </source>
</evidence>
<evidence type="ECO:0000256" key="1">
    <source>
        <dbReference type="ARBA" id="ARBA00009388"/>
    </source>
</evidence>
<dbReference type="Gene3D" id="1.10.390.10">
    <property type="entry name" value="Neutral Protease Domain 2"/>
    <property type="match status" value="1"/>
</dbReference>
<keyword evidence="5" id="KW-0378">Hydrolase</keyword>